<dbReference type="KEGG" id="ahz:APS56_13290"/>
<name>A0A0P0D537_9FLAO</name>
<dbReference type="SUPFAM" id="SSF51126">
    <property type="entry name" value="Pectin lyase-like"/>
    <property type="match status" value="1"/>
</dbReference>
<dbReference type="EMBL" id="CP012898">
    <property type="protein sequence ID" value="ALJ06044.1"/>
    <property type="molecule type" value="Genomic_DNA"/>
</dbReference>
<evidence type="ECO:0000256" key="1">
    <source>
        <dbReference type="ARBA" id="ARBA00022729"/>
    </source>
</evidence>
<keyword evidence="1" id="KW-0732">Signal</keyword>
<dbReference type="RefSeq" id="WP_054729174.1">
    <property type="nucleotide sequence ID" value="NZ_CP012898.1"/>
</dbReference>
<dbReference type="NCBIfam" id="TIGR04183">
    <property type="entry name" value="Por_Secre_tail"/>
    <property type="match status" value="1"/>
</dbReference>
<organism evidence="3 4">
    <name type="scientific">Pseudalgibacter alginicilyticus</name>
    <dbReference type="NCBI Taxonomy" id="1736674"/>
    <lineage>
        <taxon>Bacteria</taxon>
        <taxon>Pseudomonadati</taxon>
        <taxon>Bacteroidota</taxon>
        <taxon>Flavobacteriia</taxon>
        <taxon>Flavobacteriales</taxon>
        <taxon>Flavobacteriaceae</taxon>
        <taxon>Pseudalgibacter</taxon>
    </lineage>
</organism>
<feature type="domain" description="Secretion system C-terminal sorting" evidence="2">
    <location>
        <begin position="464"/>
        <end position="530"/>
    </location>
</feature>
<accession>A0A0P0D537</accession>
<sequence>MKQQLHNLTMNFTTLQKVSTLVFFFLVSLSYGQIYVDYTATGANDGSSWTDAYTSIQTAVDYVSINEEIRIAKGIHIEGARIIISHADAILKGGYDTSTNVQDGITTLDGENTYAIMWINQVTSGTVLENFTFINGSAQRGAAIEINNATPELYNINFIDNNATSSGGALYLSYGASPILGNVVFDNNSTGSGSGGAIIAINSTLTINNATFTNNNVQSYGGAVDNLDSVITIENAIFKNNSSENGGAISTRGSAETTSTTLTNVAFIDNTANFLGGSVYTENQMETYTIVNALFYNNSAAYNGAVYNSGDMTITNSTFINNSAGLYNGNNLTLFNTVFYNNGTIDINGAFSASTSNIASDNPSTDLEATTGFVDLTGLDASSIFIDVNDPDGADDVWNTTDDGFSLVTNSPLIDAGDSSLITENYDITGETNRIINSAIDIGAYETTNTLSTNDINVISNFLVYPNPATDIINITSTKPITKIELFDLSGKLVLKTTNSTNINISSLHSGFYLLSVFSENTKTVKKLIIR</sequence>
<dbReference type="STRING" id="1736674.APS56_13290"/>
<protein>
    <recommendedName>
        <fullName evidence="2">Secretion system C-terminal sorting domain-containing protein</fullName>
    </recommendedName>
</protein>
<evidence type="ECO:0000313" key="3">
    <source>
        <dbReference type="EMBL" id="ALJ06044.1"/>
    </source>
</evidence>
<reference evidence="3 4" key="1">
    <citation type="submission" date="2015-10" db="EMBL/GenBank/DDBJ databases">
        <authorList>
            <person name="Gilbert D.G."/>
        </authorList>
    </citation>
    <scope>NUCLEOTIDE SEQUENCE [LARGE SCALE GENOMIC DNA]</scope>
    <source>
        <strain evidence="4">HZ-22</strain>
    </source>
</reference>
<evidence type="ECO:0000259" key="2">
    <source>
        <dbReference type="Pfam" id="PF18962"/>
    </source>
</evidence>
<gene>
    <name evidence="3" type="ORF">APS56_13290</name>
</gene>
<dbReference type="InterPro" id="IPR059226">
    <property type="entry name" value="Choice_anch_Q_dom"/>
</dbReference>
<dbReference type="PANTHER" id="PTHR11319:SF35">
    <property type="entry name" value="OUTER MEMBRANE PROTEIN PMPC-RELATED"/>
    <property type="match status" value="1"/>
</dbReference>
<dbReference type="OrthoDB" id="974771at2"/>
<dbReference type="Pfam" id="PF18962">
    <property type="entry name" value="Por_Secre_tail"/>
    <property type="match status" value="1"/>
</dbReference>
<proteinExistence type="predicted"/>
<dbReference type="Gene3D" id="2.160.20.10">
    <property type="entry name" value="Single-stranded right-handed beta-helix, Pectin lyase-like"/>
    <property type="match status" value="1"/>
</dbReference>
<evidence type="ECO:0000313" key="4">
    <source>
        <dbReference type="Proteomes" id="UP000057981"/>
    </source>
</evidence>
<dbReference type="AlphaFoldDB" id="A0A0P0D537"/>
<dbReference type="NCBIfam" id="NF041518">
    <property type="entry name" value="choice_anch_Q"/>
    <property type="match status" value="1"/>
</dbReference>
<dbReference type="Proteomes" id="UP000057981">
    <property type="component" value="Chromosome"/>
</dbReference>
<dbReference type="InterPro" id="IPR026444">
    <property type="entry name" value="Secre_tail"/>
</dbReference>
<keyword evidence="4" id="KW-1185">Reference proteome</keyword>
<dbReference type="InterPro" id="IPR011050">
    <property type="entry name" value="Pectin_lyase_fold/virulence"/>
</dbReference>
<dbReference type="InterPro" id="IPR012334">
    <property type="entry name" value="Pectin_lyas_fold"/>
</dbReference>
<dbReference type="PANTHER" id="PTHR11319">
    <property type="entry name" value="G PROTEIN-COUPLED RECEPTOR-RELATED"/>
    <property type="match status" value="1"/>
</dbReference>